<evidence type="ECO:0000313" key="3">
    <source>
        <dbReference type="Proteomes" id="UP000676336"/>
    </source>
</evidence>
<feature type="non-terminal residue" evidence="2">
    <location>
        <position position="1"/>
    </location>
</feature>
<name>A0A8S3ICX6_9BILA</name>
<dbReference type="EMBL" id="CAJOBI010329772">
    <property type="protein sequence ID" value="CAF5196740.1"/>
    <property type="molecule type" value="Genomic_DNA"/>
</dbReference>
<keyword evidence="1" id="KW-0853">WD repeat</keyword>
<accession>A0A8S3ICX6</accession>
<evidence type="ECO:0000313" key="2">
    <source>
        <dbReference type="EMBL" id="CAF5196740.1"/>
    </source>
</evidence>
<organism evidence="2 3">
    <name type="scientific">Rotaria magnacalcarata</name>
    <dbReference type="NCBI Taxonomy" id="392030"/>
    <lineage>
        <taxon>Eukaryota</taxon>
        <taxon>Metazoa</taxon>
        <taxon>Spiralia</taxon>
        <taxon>Gnathifera</taxon>
        <taxon>Rotifera</taxon>
        <taxon>Eurotatoria</taxon>
        <taxon>Bdelloidea</taxon>
        <taxon>Philodinida</taxon>
        <taxon>Philodinidae</taxon>
        <taxon>Rotaria</taxon>
    </lineage>
</organism>
<dbReference type="AlphaFoldDB" id="A0A8S3ICX6"/>
<dbReference type="Proteomes" id="UP000676336">
    <property type="component" value="Unassembled WGS sequence"/>
</dbReference>
<comment type="caution">
    <text evidence="2">The sequence shown here is derived from an EMBL/GenBank/DDBJ whole genome shotgun (WGS) entry which is preliminary data.</text>
</comment>
<evidence type="ECO:0000256" key="1">
    <source>
        <dbReference type="ARBA" id="ARBA00022574"/>
    </source>
</evidence>
<reference evidence="2" key="1">
    <citation type="submission" date="2021-02" db="EMBL/GenBank/DDBJ databases">
        <authorList>
            <person name="Nowell W R."/>
        </authorList>
    </citation>
    <scope>NUCLEOTIDE SEQUENCE</scope>
</reference>
<protein>
    <submittedName>
        <fullName evidence="2">Uncharacterized protein</fullName>
    </submittedName>
</protein>
<feature type="non-terminal residue" evidence="2">
    <location>
        <position position="205"/>
    </location>
</feature>
<gene>
    <name evidence="2" type="ORF">SMN809_LOCUS74263</name>
</gene>
<dbReference type="InterPro" id="IPR051944">
    <property type="entry name" value="BEACH_domain_protein"/>
</dbReference>
<dbReference type="PANTHER" id="PTHR46108">
    <property type="entry name" value="BLUE CHEESE"/>
    <property type="match status" value="1"/>
</dbReference>
<dbReference type="PANTHER" id="PTHR46108:SF4">
    <property type="entry name" value="BLUE CHEESE"/>
    <property type="match status" value="1"/>
</dbReference>
<sequence>VRCISQCVDSLRRATCDLSLIEIAGVYETLINLIIESASLSSILVDDFRLAHCYVHVKDIILRLENEWINDESEKLFARFITLLSDFSYAGYNELKLSGRPETIIDIPNFAMPQPKKTGFIVRNTSAFTILQSIFQQSTHPFLVNIVFDAISSIILADNANYFICGENLSPITEVLYNKSNDVQLKIYDLLEFIVFQLKFIPHRE</sequence>
<proteinExistence type="predicted"/>